<dbReference type="GO" id="GO:0043565">
    <property type="term" value="F:sequence-specific DNA binding"/>
    <property type="evidence" value="ECO:0007669"/>
    <property type="project" value="InterPro"/>
</dbReference>
<keyword evidence="1" id="KW-0547">Nucleotide-binding</keyword>
<keyword evidence="5" id="KW-0238">DNA-binding</keyword>
<evidence type="ECO:0000256" key="2">
    <source>
        <dbReference type="ARBA" id="ARBA00022840"/>
    </source>
</evidence>
<evidence type="ECO:0000256" key="3">
    <source>
        <dbReference type="ARBA" id="ARBA00023012"/>
    </source>
</evidence>
<name>A0A9X1IDJ7_9PROT</name>
<comment type="caution">
    <text evidence="11">The sequence shown here is derived from an EMBL/GenBank/DDBJ whole genome shotgun (WGS) entry which is preliminary data.</text>
</comment>
<dbReference type="InterPro" id="IPR002197">
    <property type="entry name" value="HTH_Fis"/>
</dbReference>
<dbReference type="EMBL" id="JAJAQI010000007">
    <property type="protein sequence ID" value="MCB4821323.1"/>
    <property type="molecule type" value="Genomic_DNA"/>
</dbReference>
<evidence type="ECO:0000313" key="11">
    <source>
        <dbReference type="EMBL" id="MCB4821323.1"/>
    </source>
</evidence>
<feature type="domain" description="Response regulatory" evidence="10">
    <location>
        <begin position="32"/>
        <end position="146"/>
    </location>
</feature>
<evidence type="ECO:0000259" key="9">
    <source>
        <dbReference type="PROSITE" id="PS50045"/>
    </source>
</evidence>
<reference evidence="11" key="1">
    <citation type="submission" date="2021-10" db="EMBL/GenBank/DDBJ databases">
        <title>Roseicella aerolatum sp. nov., isolated from aerosols of e-waste dismantling site.</title>
        <authorList>
            <person name="Qin T."/>
        </authorList>
    </citation>
    <scope>NUCLEOTIDE SEQUENCE</scope>
    <source>
        <strain evidence="11">GB24</strain>
    </source>
</reference>
<dbReference type="Proteomes" id="UP001139311">
    <property type="component" value="Unassembled WGS sequence"/>
</dbReference>
<dbReference type="InterPro" id="IPR001789">
    <property type="entry name" value="Sig_transdc_resp-reg_receiver"/>
</dbReference>
<dbReference type="PROSITE" id="PS50110">
    <property type="entry name" value="RESPONSE_REGULATORY"/>
    <property type="match status" value="1"/>
</dbReference>
<dbReference type="SUPFAM" id="SSF46689">
    <property type="entry name" value="Homeodomain-like"/>
    <property type="match status" value="1"/>
</dbReference>
<keyword evidence="3" id="KW-0902">Two-component regulatory system</keyword>
<dbReference type="Gene3D" id="1.10.10.60">
    <property type="entry name" value="Homeodomain-like"/>
    <property type="match status" value="1"/>
</dbReference>
<dbReference type="PRINTS" id="PR01590">
    <property type="entry name" value="HTHFIS"/>
</dbReference>
<dbReference type="SUPFAM" id="SSF52172">
    <property type="entry name" value="CheY-like"/>
    <property type="match status" value="1"/>
</dbReference>
<organism evidence="11 12">
    <name type="scientific">Roseicella aerolata</name>
    <dbReference type="NCBI Taxonomy" id="2883479"/>
    <lineage>
        <taxon>Bacteria</taxon>
        <taxon>Pseudomonadati</taxon>
        <taxon>Pseudomonadota</taxon>
        <taxon>Alphaproteobacteria</taxon>
        <taxon>Acetobacterales</taxon>
        <taxon>Roseomonadaceae</taxon>
        <taxon>Roseicella</taxon>
    </lineage>
</organism>
<protein>
    <submittedName>
        <fullName evidence="11">Sigma-54 dependent transcriptional regulator</fullName>
    </submittedName>
</protein>
<evidence type="ECO:0000256" key="7">
    <source>
        <dbReference type="PROSITE-ProRule" id="PRU00169"/>
    </source>
</evidence>
<evidence type="ECO:0000256" key="4">
    <source>
        <dbReference type="ARBA" id="ARBA00023015"/>
    </source>
</evidence>
<sequence length="482" mass="50960">MSGGAPRAGSGPGYAIGRGLATAAPARAAGTSVVLIEDDPVLGQSLMQRLRLEGVAAHWARNAAEGEALLRRHRPTLVVCDIRLPDGSGEALLARLMPELGGVPVVAVTAYGGVEQAVRLMRLGLDDYLTKPFPVQRLLDKLAAYARGAPAAVPEAPGDPALGWQSPPMRALQAALARVAPSDATVLLGGESGAGKGVAARRLHAMDAAGRGAQPFVVVDCPALPAATEAAEALLFGRGAGEAGTPGLVERAGAGTLFLDEVAELGPPLQLRLLRLLEERQFLRPDGQGEALPLRARILAATNADLAARVAAGSFRADLWYRLAVVQLTVPPLRHRAEDVVPLAGHFLRRFAPGGTEFTPEALAALRAHAWPGNVRELRNRVERVALLAGTPRLGPVDLFPERGAEEARAEPPAAEEEPRLEETTPGRAPRSLAEARDSAEREHIRRVLLRCGGRVTEAARALGISRTTLWERMRRLGVPAR</sequence>
<dbReference type="Gene3D" id="1.10.8.60">
    <property type="match status" value="1"/>
</dbReference>
<dbReference type="SUPFAM" id="SSF52540">
    <property type="entry name" value="P-loop containing nucleoside triphosphate hydrolases"/>
    <property type="match status" value="1"/>
</dbReference>
<dbReference type="GO" id="GO:0000160">
    <property type="term" value="P:phosphorelay signal transduction system"/>
    <property type="evidence" value="ECO:0007669"/>
    <property type="project" value="UniProtKB-KW"/>
</dbReference>
<dbReference type="PANTHER" id="PTHR32071">
    <property type="entry name" value="TRANSCRIPTIONAL REGULATORY PROTEIN"/>
    <property type="match status" value="1"/>
</dbReference>
<dbReference type="Pfam" id="PF25601">
    <property type="entry name" value="AAA_lid_14"/>
    <property type="match status" value="1"/>
</dbReference>
<dbReference type="RefSeq" id="WP_226605901.1">
    <property type="nucleotide sequence ID" value="NZ_JAJAQI010000007.1"/>
</dbReference>
<dbReference type="Gene3D" id="3.40.50.300">
    <property type="entry name" value="P-loop containing nucleotide triphosphate hydrolases"/>
    <property type="match status" value="1"/>
</dbReference>
<dbReference type="InterPro" id="IPR058031">
    <property type="entry name" value="AAA_lid_NorR"/>
</dbReference>
<dbReference type="PANTHER" id="PTHR32071:SF117">
    <property type="entry name" value="PTS-DEPENDENT DIHYDROXYACETONE KINASE OPERON REGULATORY PROTEIN-RELATED"/>
    <property type="match status" value="1"/>
</dbReference>
<accession>A0A9X1IDJ7</accession>
<keyword evidence="4" id="KW-0805">Transcription regulation</keyword>
<dbReference type="SMART" id="SM00382">
    <property type="entry name" value="AAA"/>
    <property type="match status" value="1"/>
</dbReference>
<proteinExistence type="predicted"/>
<keyword evidence="12" id="KW-1185">Reference proteome</keyword>
<evidence type="ECO:0000256" key="1">
    <source>
        <dbReference type="ARBA" id="ARBA00022741"/>
    </source>
</evidence>
<dbReference type="InterPro" id="IPR002078">
    <property type="entry name" value="Sigma_54_int"/>
</dbReference>
<dbReference type="GO" id="GO:0005524">
    <property type="term" value="F:ATP binding"/>
    <property type="evidence" value="ECO:0007669"/>
    <property type="project" value="UniProtKB-KW"/>
</dbReference>
<dbReference type="Pfam" id="PF00158">
    <property type="entry name" value="Sigma54_activat"/>
    <property type="match status" value="1"/>
</dbReference>
<dbReference type="Gene3D" id="3.40.50.2300">
    <property type="match status" value="1"/>
</dbReference>
<dbReference type="InterPro" id="IPR011006">
    <property type="entry name" value="CheY-like_superfamily"/>
</dbReference>
<dbReference type="GO" id="GO:0006355">
    <property type="term" value="P:regulation of DNA-templated transcription"/>
    <property type="evidence" value="ECO:0007669"/>
    <property type="project" value="InterPro"/>
</dbReference>
<evidence type="ECO:0000313" key="12">
    <source>
        <dbReference type="Proteomes" id="UP001139311"/>
    </source>
</evidence>
<dbReference type="PROSITE" id="PS50045">
    <property type="entry name" value="SIGMA54_INTERACT_4"/>
    <property type="match status" value="1"/>
</dbReference>
<dbReference type="CDD" id="cd00156">
    <property type="entry name" value="REC"/>
    <property type="match status" value="1"/>
</dbReference>
<dbReference type="Pfam" id="PF02954">
    <property type="entry name" value="HTH_8"/>
    <property type="match status" value="1"/>
</dbReference>
<gene>
    <name evidence="11" type="ORF">LHA35_06205</name>
</gene>
<dbReference type="SMART" id="SM00448">
    <property type="entry name" value="REC"/>
    <property type="match status" value="1"/>
</dbReference>
<keyword evidence="7" id="KW-0597">Phosphoprotein</keyword>
<keyword evidence="6" id="KW-0804">Transcription</keyword>
<keyword evidence="2" id="KW-0067">ATP-binding</keyword>
<dbReference type="InterPro" id="IPR009057">
    <property type="entry name" value="Homeodomain-like_sf"/>
</dbReference>
<feature type="domain" description="Sigma-54 factor interaction" evidence="9">
    <location>
        <begin position="162"/>
        <end position="387"/>
    </location>
</feature>
<feature type="region of interest" description="Disordered" evidence="8">
    <location>
        <begin position="402"/>
        <end position="439"/>
    </location>
</feature>
<evidence type="ECO:0000259" key="10">
    <source>
        <dbReference type="PROSITE" id="PS50110"/>
    </source>
</evidence>
<dbReference type="PROSITE" id="PS00688">
    <property type="entry name" value="SIGMA54_INTERACT_3"/>
    <property type="match status" value="1"/>
</dbReference>
<dbReference type="InterPro" id="IPR027417">
    <property type="entry name" value="P-loop_NTPase"/>
</dbReference>
<evidence type="ECO:0000256" key="6">
    <source>
        <dbReference type="ARBA" id="ARBA00023163"/>
    </source>
</evidence>
<dbReference type="InterPro" id="IPR025944">
    <property type="entry name" value="Sigma_54_int_dom_CS"/>
</dbReference>
<evidence type="ECO:0000256" key="5">
    <source>
        <dbReference type="ARBA" id="ARBA00023125"/>
    </source>
</evidence>
<dbReference type="InterPro" id="IPR003593">
    <property type="entry name" value="AAA+_ATPase"/>
</dbReference>
<dbReference type="AlphaFoldDB" id="A0A9X1IDJ7"/>
<evidence type="ECO:0000256" key="8">
    <source>
        <dbReference type="SAM" id="MobiDB-lite"/>
    </source>
</evidence>
<dbReference type="Pfam" id="PF00072">
    <property type="entry name" value="Response_reg"/>
    <property type="match status" value="1"/>
</dbReference>
<feature type="modified residue" description="4-aspartylphosphate" evidence="7">
    <location>
        <position position="81"/>
    </location>
</feature>